<accession>A0A7J6WIT7</accession>
<comment type="caution">
    <text evidence="1">The sequence shown here is derived from an EMBL/GenBank/DDBJ whole genome shotgun (WGS) entry which is preliminary data.</text>
</comment>
<sequence length="87" mass="10090">MVQDYVKFPPLPANRPKERRFQRRINRPTQILSSRLRPVHPDLRYRNPSPILEDLPSCFHSMLQGTDPFPLSISLGSYLSKKTSTVV</sequence>
<proteinExistence type="predicted"/>
<keyword evidence="2" id="KW-1185">Reference proteome</keyword>
<reference evidence="1 2" key="1">
    <citation type="submission" date="2020-06" db="EMBL/GenBank/DDBJ databases">
        <title>Transcriptomic and genomic resources for Thalictrum thalictroides and T. hernandezii: Facilitating candidate gene discovery in an emerging model plant lineage.</title>
        <authorList>
            <person name="Arias T."/>
            <person name="Riano-Pachon D.M."/>
            <person name="Di Stilio V.S."/>
        </authorList>
    </citation>
    <scope>NUCLEOTIDE SEQUENCE [LARGE SCALE GENOMIC DNA]</scope>
    <source>
        <strain evidence="2">cv. WT478/WT964</strain>
        <tissue evidence="1">Leaves</tissue>
    </source>
</reference>
<dbReference type="Proteomes" id="UP000554482">
    <property type="component" value="Unassembled WGS sequence"/>
</dbReference>
<dbReference type="EMBL" id="JABWDY010014834">
    <property type="protein sequence ID" value="KAF5197299.1"/>
    <property type="molecule type" value="Genomic_DNA"/>
</dbReference>
<protein>
    <submittedName>
        <fullName evidence="1">Uncharacterized protein</fullName>
    </submittedName>
</protein>
<evidence type="ECO:0000313" key="2">
    <source>
        <dbReference type="Proteomes" id="UP000554482"/>
    </source>
</evidence>
<name>A0A7J6WIT7_THATH</name>
<evidence type="ECO:0000313" key="1">
    <source>
        <dbReference type="EMBL" id="KAF5197299.1"/>
    </source>
</evidence>
<gene>
    <name evidence="1" type="ORF">FRX31_013114</name>
</gene>
<dbReference type="AlphaFoldDB" id="A0A7J6WIT7"/>
<organism evidence="1 2">
    <name type="scientific">Thalictrum thalictroides</name>
    <name type="common">Rue-anemone</name>
    <name type="synonym">Anemone thalictroides</name>
    <dbReference type="NCBI Taxonomy" id="46969"/>
    <lineage>
        <taxon>Eukaryota</taxon>
        <taxon>Viridiplantae</taxon>
        <taxon>Streptophyta</taxon>
        <taxon>Embryophyta</taxon>
        <taxon>Tracheophyta</taxon>
        <taxon>Spermatophyta</taxon>
        <taxon>Magnoliopsida</taxon>
        <taxon>Ranunculales</taxon>
        <taxon>Ranunculaceae</taxon>
        <taxon>Thalictroideae</taxon>
        <taxon>Thalictrum</taxon>
    </lineage>
</organism>